<gene>
    <name evidence="2" type="ORF">FAZ98_26390</name>
</gene>
<reference evidence="2 3" key="1">
    <citation type="submission" date="2019-12" db="EMBL/GenBank/DDBJ databases">
        <title>Paraburkholderia acidiphila 7Q-K02 sp. nov and Paraburkholderia acidisoli DHF22 sp. nov., two strains isolated from forest soil.</title>
        <authorList>
            <person name="Gao Z."/>
            <person name="Qiu L."/>
        </authorList>
    </citation>
    <scope>NUCLEOTIDE SEQUENCE [LARGE SCALE GENOMIC DNA]</scope>
    <source>
        <strain evidence="2 3">DHF22</strain>
    </source>
</reference>
<proteinExistence type="predicted"/>
<feature type="compositionally biased region" description="Low complexity" evidence="1">
    <location>
        <begin position="39"/>
        <end position="58"/>
    </location>
</feature>
<evidence type="ECO:0000313" key="3">
    <source>
        <dbReference type="Proteomes" id="UP000433577"/>
    </source>
</evidence>
<name>A0A7Z2JI44_9BURK</name>
<organism evidence="2 3">
    <name type="scientific">Paraburkholderia acidisoli</name>
    <dbReference type="NCBI Taxonomy" id="2571748"/>
    <lineage>
        <taxon>Bacteria</taxon>
        <taxon>Pseudomonadati</taxon>
        <taxon>Pseudomonadota</taxon>
        <taxon>Betaproteobacteria</taxon>
        <taxon>Burkholderiales</taxon>
        <taxon>Burkholderiaceae</taxon>
        <taxon>Paraburkholderia</taxon>
    </lineage>
</organism>
<dbReference type="RefSeq" id="WP_158955598.1">
    <property type="nucleotide sequence ID" value="NZ_CP046915.1"/>
</dbReference>
<keyword evidence="3" id="KW-1185">Reference proteome</keyword>
<feature type="region of interest" description="Disordered" evidence="1">
    <location>
        <begin position="30"/>
        <end position="69"/>
    </location>
</feature>
<dbReference type="EMBL" id="CP046915">
    <property type="protein sequence ID" value="QGZ65301.1"/>
    <property type="molecule type" value="Genomic_DNA"/>
</dbReference>
<dbReference type="Proteomes" id="UP000433577">
    <property type="component" value="Chromosome 3"/>
</dbReference>
<feature type="compositionally biased region" description="Polar residues" evidence="1">
    <location>
        <begin position="59"/>
        <end position="69"/>
    </location>
</feature>
<accession>A0A7Z2JI44</accession>
<sequence length="69" mass="7205">MGFDSGFDSKVARFMMHSAQYLLDMTIDGHTSTVPREPAAAPGAQARHANANGNANAAPSPTGQAHHTN</sequence>
<protein>
    <submittedName>
        <fullName evidence="2">Uncharacterized protein</fullName>
    </submittedName>
</protein>
<dbReference type="AlphaFoldDB" id="A0A7Z2JI44"/>
<evidence type="ECO:0000313" key="2">
    <source>
        <dbReference type="EMBL" id="QGZ65301.1"/>
    </source>
</evidence>
<evidence type="ECO:0000256" key="1">
    <source>
        <dbReference type="SAM" id="MobiDB-lite"/>
    </source>
</evidence>
<dbReference type="KEGG" id="pacs:FAZ98_26390"/>